<dbReference type="Proteomes" id="UP000743107">
    <property type="component" value="Unassembled WGS sequence"/>
</dbReference>
<dbReference type="RefSeq" id="WP_195751775.1">
    <property type="nucleotide sequence ID" value="NZ_JADOFV010000001.1"/>
</dbReference>
<evidence type="ECO:0000313" key="3">
    <source>
        <dbReference type="Proteomes" id="UP000743107"/>
    </source>
</evidence>
<dbReference type="InterPro" id="IPR049250">
    <property type="entry name" value="DUF6883"/>
</dbReference>
<evidence type="ECO:0000259" key="1">
    <source>
        <dbReference type="Pfam" id="PF21814"/>
    </source>
</evidence>
<accession>A0AA40X7M0</accession>
<name>A0AA40X7M0_PEDPE</name>
<gene>
    <name evidence="2" type="ORF">ITQ97_01570</name>
</gene>
<dbReference type="EMBL" id="JADOFV010000001">
    <property type="protein sequence ID" value="MBF7126526.1"/>
    <property type="molecule type" value="Genomic_DNA"/>
</dbReference>
<dbReference type="Pfam" id="PF21814">
    <property type="entry name" value="DUF6883"/>
    <property type="match status" value="1"/>
</dbReference>
<comment type="caution">
    <text evidence="2">The sequence shown here is derived from an EMBL/GenBank/DDBJ whole genome shotgun (WGS) entry which is preliminary data.</text>
</comment>
<evidence type="ECO:0000313" key="2">
    <source>
        <dbReference type="EMBL" id="MBF7126526.1"/>
    </source>
</evidence>
<sequence length="316" mass="35797">MALTRIYTKKQMEMLRTAVNLDWRFFINHDLIVAGISIALLKMLRNQRRNELVTQMLPQYKFRRSIHGGDYVPIKHVGKELSINSYYQSEQYSEEQGYRDKSSKLLNEEELTVFKAAGIKEVTVVNEFAPCHLCKTYVGSTYPVDGAPDIPIHSNCRCRLMHVNEGLSGSDISLLLGALASVPALRNADKSSDKGVKKPDEDVIINEKELLPNLKNATFAEAKLTKYALDPTSDKGKEKARVFKAALSYEKSNYKDLMQQVYDNLGKFKAVEKGEDQYGTKFEVNMMIHGPNGKTKNVLTAWKVTWLTSIYVKDKG</sequence>
<protein>
    <recommendedName>
        <fullName evidence="1">DUF6883 domain-containing protein</fullName>
    </recommendedName>
</protein>
<dbReference type="AlphaFoldDB" id="A0AA40X7M0"/>
<organism evidence="2 3">
    <name type="scientific">Pediococcus pentosaceus</name>
    <dbReference type="NCBI Taxonomy" id="1255"/>
    <lineage>
        <taxon>Bacteria</taxon>
        <taxon>Bacillati</taxon>
        <taxon>Bacillota</taxon>
        <taxon>Bacilli</taxon>
        <taxon>Lactobacillales</taxon>
        <taxon>Lactobacillaceae</taxon>
        <taxon>Pediococcus</taxon>
    </lineage>
</organism>
<proteinExistence type="predicted"/>
<reference evidence="2" key="1">
    <citation type="submission" date="2020-11" db="EMBL/GenBank/DDBJ databases">
        <title>Antibiotic susceptibility profiles of Pediococcus pentosaceus from various origins and their implications for the safety assessment of strains with food-technology applications.</title>
        <authorList>
            <person name="Shani N."/>
            <person name="Oberhaensli S."/>
            <person name="Arias E."/>
        </authorList>
    </citation>
    <scope>NUCLEOTIDE SEQUENCE</scope>
    <source>
        <strain evidence="2">FAM 19164</strain>
    </source>
</reference>
<feature type="domain" description="DUF6883" evidence="1">
    <location>
        <begin position="211"/>
        <end position="305"/>
    </location>
</feature>